<dbReference type="OrthoDB" id="191139at2759"/>
<evidence type="ECO:0000256" key="3">
    <source>
        <dbReference type="ARBA" id="ARBA00023002"/>
    </source>
</evidence>
<evidence type="ECO:0000256" key="2">
    <source>
        <dbReference type="ARBA" id="ARBA00022857"/>
    </source>
</evidence>
<dbReference type="KEGG" id="bze:COCCADRAFT_9702"/>
<dbReference type="AlphaFoldDB" id="W6XKR2"/>
<dbReference type="GeneID" id="19154287"/>
<dbReference type="GO" id="GO:0016491">
    <property type="term" value="F:oxidoreductase activity"/>
    <property type="evidence" value="ECO:0007669"/>
    <property type="project" value="UniProtKB-KW"/>
</dbReference>
<evidence type="ECO:0000313" key="5">
    <source>
        <dbReference type="Proteomes" id="UP000053841"/>
    </source>
</evidence>
<dbReference type="InterPro" id="IPR002347">
    <property type="entry name" value="SDR_fam"/>
</dbReference>
<sequence>MGNQFSQAFPPAPAFTEKSIDNLSGKVYIVTGASTGVGKELARLLYALNGTVYVAARVPAKAQTAIQWIKEQHPTSQGVLHHLHLDLSDLEGIQASADEFLLKEKRLDVLFNNAGVMFPPHGSTTKQGYELQLGTNCVGPFLFTKLLTPILVETARKETTGSVRVIWVSSGAAHFSPTGGVDLQNLDYKTDKTKYQKYATSKAGNILHALEFQRRYRDSGITSVALNPGNLSSELHRHLSSMQAWMISWITYPVINGAYTELFAGLSPEVAALKQGDWIIPFGRTARLRRDLAETVTTKEEGGSGRAKAYWEWSEEQVKDYM</sequence>
<dbReference type="PRINTS" id="PR00081">
    <property type="entry name" value="GDHRDH"/>
</dbReference>
<evidence type="ECO:0000256" key="1">
    <source>
        <dbReference type="ARBA" id="ARBA00006484"/>
    </source>
</evidence>
<dbReference type="Gene3D" id="3.40.50.720">
    <property type="entry name" value="NAD(P)-binding Rossmann-like Domain"/>
    <property type="match status" value="1"/>
</dbReference>
<name>W6XKR2_COCC2</name>
<dbReference type="EMBL" id="KI964876">
    <property type="protein sequence ID" value="EUC27797.1"/>
    <property type="molecule type" value="Genomic_DNA"/>
</dbReference>
<reference evidence="4 5" key="1">
    <citation type="journal article" date="2013" name="PLoS Genet.">
        <title>Comparative genome structure, secondary metabolite, and effector coding capacity across Cochliobolus pathogens.</title>
        <authorList>
            <person name="Condon B.J."/>
            <person name="Leng Y."/>
            <person name="Wu D."/>
            <person name="Bushley K.E."/>
            <person name="Ohm R.A."/>
            <person name="Otillar R."/>
            <person name="Martin J."/>
            <person name="Schackwitz W."/>
            <person name="Grimwood J."/>
            <person name="MohdZainudin N."/>
            <person name="Xue C."/>
            <person name="Wang R."/>
            <person name="Manning V.A."/>
            <person name="Dhillon B."/>
            <person name="Tu Z.J."/>
            <person name="Steffenson B.J."/>
            <person name="Salamov A."/>
            <person name="Sun H."/>
            <person name="Lowry S."/>
            <person name="LaButti K."/>
            <person name="Han J."/>
            <person name="Copeland A."/>
            <person name="Lindquist E."/>
            <person name="Barry K."/>
            <person name="Schmutz J."/>
            <person name="Baker S.E."/>
            <person name="Ciuffetti L.M."/>
            <person name="Grigoriev I.V."/>
            <person name="Zhong S."/>
            <person name="Turgeon B.G."/>
        </authorList>
    </citation>
    <scope>NUCLEOTIDE SEQUENCE [LARGE SCALE GENOMIC DNA]</scope>
    <source>
        <strain evidence="4 5">26-R-13</strain>
    </source>
</reference>
<dbReference type="InterPro" id="IPR036291">
    <property type="entry name" value="NAD(P)-bd_dom_sf"/>
</dbReference>
<dbReference type="HOGENOM" id="CLU_010194_44_6_1"/>
<dbReference type="PANTHER" id="PTHR24320">
    <property type="entry name" value="RETINOL DEHYDROGENASE"/>
    <property type="match status" value="1"/>
</dbReference>
<dbReference type="Proteomes" id="UP000053841">
    <property type="component" value="Unassembled WGS sequence"/>
</dbReference>
<dbReference type="SUPFAM" id="SSF51735">
    <property type="entry name" value="NAD(P)-binding Rossmann-fold domains"/>
    <property type="match status" value="1"/>
</dbReference>
<dbReference type="PANTHER" id="PTHR24320:SF236">
    <property type="entry name" value="SHORT-CHAIN DEHYDROGENASE-RELATED"/>
    <property type="match status" value="1"/>
</dbReference>
<dbReference type="RefSeq" id="XP_007717903.1">
    <property type="nucleotide sequence ID" value="XM_007719713.1"/>
</dbReference>
<proteinExistence type="inferred from homology"/>
<keyword evidence="3" id="KW-0560">Oxidoreductase</keyword>
<accession>W6XKR2</accession>
<protein>
    <recommendedName>
        <fullName evidence="6">Short-chain dehydrogenase</fullName>
    </recommendedName>
</protein>
<comment type="similarity">
    <text evidence="1">Belongs to the short-chain dehydrogenases/reductases (SDR) family.</text>
</comment>
<dbReference type="Pfam" id="PF00106">
    <property type="entry name" value="adh_short"/>
    <property type="match status" value="1"/>
</dbReference>
<evidence type="ECO:0000313" key="4">
    <source>
        <dbReference type="EMBL" id="EUC27797.1"/>
    </source>
</evidence>
<gene>
    <name evidence="4" type="ORF">COCCADRAFT_9702</name>
</gene>
<organism evidence="4 5">
    <name type="scientific">Cochliobolus carbonum (strain 26-R-13)</name>
    <name type="common">Maize leaf spot fungus</name>
    <name type="synonym">Bipolaris zeicola</name>
    <dbReference type="NCBI Taxonomy" id="930089"/>
    <lineage>
        <taxon>Eukaryota</taxon>
        <taxon>Fungi</taxon>
        <taxon>Dikarya</taxon>
        <taxon>Ascomycota</taxon>
        <taxon>Pezizomycotina</taxon>
        <taxon>Dothideomycetes</taxon>
        <taxon>Pleosporomycetidae</taxon>
        <taxon>Pleosporales</taxon>
        <taxon>Pleosporineae</taxon>
        <taxon>Pleosporaceae</taxon>
        <taxon>Bipolaris</taxon>
    </lineage>
</organism>
<keyword evidence="2" id="KW-0521">NADP</keyword>
<evidence type="ECO:0008006" key="6">
    <source>
        <dbReference type="Google" id="ProtNLM"/>
    </source>
</evidence>
<keyword evidence="5" id="KW-1185">Reference proteome</keyword>
<dbReference type="eggNOG" id="KOG1208">
    <property type="taxonomic scope" value="Eukaryota"/>
</dbReference>